<evidence type="ECO:0000256" key="2">
    <source>
        <dbReference type="SAM" id="Coils"/>
    </source>
</evidence>
<name>A0AAW1HVJ6_POPJA</name>
<keyword evidence="2" id="KW-0175">Coiled coil</keyword>
<feature type="transmembrane region" description="Helical" evidence="4">
    <location>
        <begin position="396"/>
        <end position="421"/>
    </location>
</feature>
<accession>A0AAW1HVJ6</accession>
<evidence type="ECO:0000256" key="4">
    <source>
        <dbReference type="SAM" id="Phobius"/>
    </source>
</evidence>
<keyword evidence="4" id="KW-1133">Transmembrane helix</keyword>
<evidence type="ECO:0000256" key="1">
    <source>
        <dbReference type="ARBA" id="ARBA00022612"/>
    </source>
</evidence>
<organism evidence="5 6">
    <name type="scientific">Popillia japonica</name>
    <name type="common">Japanese beetle</name>
    <dbReference type="NCBI Taxonomy" id="7064"/>
    <lineage>
        <taxon>Eukaryota</taxon>
        <taxon>Metazoa</taxon>
        <taxon>Ecdysozoa</taxon>
        <taxon>Arthropoda</taxon>
        <taxon>Hexapoda</taxon>
        <taxon>Insecta</taxon>
        <taxon>Pterygota</taxon>
        <taxon>Neoptera</taxon>
        <taxon>Endopterygota</taxon>
        <taxon>Coleoptera</taxon>
        <taxon>Polyphaga</taxon>
        <taxon>Scarabaeiformia</taxon>
        <taxon>Scarabaeidae</taxon>
        <taxon>Rutelinae</taxon>
        <taxon>Popillia</taxon>
    </lineage>
</organism>
<dbReference type="PANTHER" id="PTHR37813:SF1">
    <property type="entry name" value="FELS-2 PROPHAGE PROTEIN"/>
    <property type="match status" value="1"/>
</dbReference>
<keyword evidence="4" id="KW-0472">Membrane</keyword>
<dbReference type="InterPro" id="IPR010090">
    <property type="entry name" value="Phage_tape_meas"/>
</dbReference>
<evidence type="ECO:0000256" key="3">
    <source>
        <dbReference type="SAM" id="MobiDB-lite"/>
    </source>
</evidence>
<reference evidence="5 6" key="1">
    <citation type="journal article" date="2024" name="BMC Genomics">
        <title>De novo assembly and annotation of Popillia japonica's genome with initial clues to its potential as an invasive pest.</title>
        <authorList>
            <person name="Cucini C."/>
            <person name="Boschi S."/>
            <person name="Funari R."/>
            <person name="Cardaioli E."/>
            <person name="Iannotti N."/>
            <person name="Marturano G."/>
            <person name="Paoli F."/>
            <person name="Bruttini M."/>
            <person name="Carapelli A."/>
            <person name="Frati F."/>
            <person name="Nardi F."/>
        </authorList>
    </citation>
    <scope>NUCLEOTIDE SEQUENCE [LARGE SCALE GENOMIC DNA]</scope>
    <source>
        <strain evidence="5">DMR45628</strain>
    </source>
</reference>
<feature type="compositionally biased region" description="Polar residues" evidence="3">
    <location>
        <begin position="1"/>
        <end position="16"/>
    </location>
</feature>
<dbReference type="NCBIfam" id="TIGR01760">
    <property type="entry name" value="tape_meas_TP901"/>
    <property type="match status" value="1"/>
</dbReference>
<keyword evidence="6" id="KW-1185">Reference proteome</keyword>
<evidence type="ECO:0000313" key="5">
    <source>
        <dbReference type="EMBL" id="KAK9680660.1"/>
    </source>
</evidence>
<feature type="region of interest" description="Disordered" evidence="3">
    <location>
        <begin position="1"/>
        <end position="30"/>
    </location>
</feature>
<protein>
    <submittedName>
        <fullName evidence="5">Uncharacterized protein</fullName>
    </submittedName>
</protein>
<dbReference type="Proteomes" id="UP001458880">
    <property type="component" value="Unassembled WGS sequence"/>
</dbReference>
<dbReference type="EMBL" id="JASPKY010000881">
    <property type="protein sequence ID" value="KAK9680660.1"/>
    <property type="molecule type" value="Genomic_DNA"/>
</dbReference>
<comment type="caution">
    <text evidence="5">The sequence shown here is derived from an EMBL/GenBank/DDBJ whole genome shotgun (WGS) entry which is preliminary data.</text>
</comment>
<gene>
    <name evidence="5" type="ORF">QE152_g38941</name>
</gene>
<feature type="coiled-coil region" evidence="2">
    <location>
        <begin position="86"/>
        <end position="151"/>
    </location>
</feature>
<dbReference type="AlphaFoldDB" id="A0AAW1HVJ6"/>
<keyword evidence="1" id="KW-1188">Viral release from host cell</keyword>
<keyword evidence="4" id="KW-0812">Transmembrane</keyword>
<dbReference type="PANTHER" id="PTHR37813">
    <property type="entry name" value="FELS-2 PROPHAGE PROTEIN"/>
    <property type="match status" value="1"/>
</dbReference>
<evidence type="ECO:0000313" key="6">
    <source>
        <dbReference type="Proteomes" id="UP001458880"/>
    </source>
</evidence>
<feature type="transmembrane region" description="Helical" evidence="4">
    <location>
        <begin position="324"/>
        <end position="342"/>
    </location>
</feature>
<proteinExistence type="predicted"/>
<sequence length="517" mass="55182">MITNIQKWQHRQTSTPYKGGKGKQQHKERASRIKGITIELDGDATKLESSLKKVNSSIKTTESALRDVNKLLKLDPSNTTLLTQKYNLLQTEITDTRTKLAALKEADKQAKQQLEAGTMGQEKYDALQREIIETEEKLKSLENTVGSGEAEAGGTAISTVMTNIDKAVSTNADTLETWAQTAGLSASEFKSAWEQDAYGAMQKVVKGMSDTSESGGNLNVLLDELGVTGIRTSDTMKRLSNASDLMTEMTNLSNEAWEENTALVDESDRVYDTFAAELGKTKEALKQAGEAIGTQLMPYIQKAAEFVKDLAVRFSEMSPAAQKAVAAVLAIVAAAAPLLIMIGKVSMGISSITGLLSKAKVGTFFSSILKGAGAAKKVGTFFSSILKGAGAANGGLLAMIAPIAGVVAAVVGLIAIFVTLWKTNEDFRNNVTALWEQIKELISTVIESIKAIFSAFVELAGALWSAFGDDIMNVVNTVFNAIGPIINAALQIVQGIIQTITAVIQGDWSGAWEGGQL</sequence>